<dbReference type="Proteomes" id="UP001500027">
    <property type="component" value="Unassembled WGS sequence"/>
</dbReference>
<dbReference type="RefSeq" id="WP_139001426.1">
    <property type="nucleotide sequence ID" value="NZ_BAABAV010000001.1"/>
</dbReference>
<evidence type="ECO:0000313" key="3">
    <source>
        <dbReference type="Proteomes" id="UP001500027"/>
    </source>
</evidence>
<feature type="transmembrane region" description="Helical" evidence="1">
    <location>
        <begin position="117"/>
        <end position="136"/>
    </location>
</feature>
<accession>A0ABP8E8S6</accession>
<evidence type="ECO:0000313" key="2">
    <source>
        <dbReference type="EMBL" id="GAA4268620.1"/>
    </source>
</evidence>
<organism evidence="2 3">
    <name type="scientific">Hyunsoonleella aestuarii</name>
    <dbReference type="NCBI Taxonomy" id="912802"/>
    <lineage>
        <taxon>Bacteria</taxon>
        <taxon>Pseudomonadati</taxon>
        <taxon>Bacteroidota</taxon>
        <taxon>Flavobacteriia</taxon>
        <taxon>Flavobacteriales</taxon>
        <taxon>Flavobacteriaceae</taxon>
    </lineage>
</organism>
<feature type="transmembrane region" description="Helical" evidence="1">
    <location>
        <begin position="86"/>
        <end position="105"/>
    </location>
</feature>
<keyword evidence="1" id="KW-1133">Transmembrane helix</keyword>
<protein>
    <submittedName>
        <fullName evidence="2">Uncharacterized protein</fullName>
    </submittedName>
</protein>
<keyword evidence="1" id="KW-0812">Transmembrane</keyword>
<gene>
    <name evidence="2" type="ORF">GCM10022257_07210</name>
</gene>
<name>A0ABP8E8S6_9FLAO</name>
<sequence>MASERCAGCFGTGKIDGMSCTFCAGTGSIWVPDKTNYSSNTGYRKSSYTKGSSWLDNAFEDNLAELTFLGVFGFIIYKSWESSETNWYITIAIGLIAGFVAYKLLKGPLRPLGTLLKYVFYIGLIGLAIYGIYQVVVLF</sequence>
<proteinExistence type="predicted"/>
<comment type="caution">
    <text evidence="2">The sequence shown here is derived from an EMBL/GenBank/DDBJ whole genome shotgun (WGS) entry which is preliminary data.</text>
</comment>
<evidence type="ECO:0000256" key="1">
    <source>
        <dbReference type="SAM" id="Phobius"/>
    </source>
</evidence>
<keyword evidence="3" id="KW-1185">Reference proteome</keyword>
<reference evidence="3" key="1">
    <citation type="journal article" date="2019" name="Int. J. Syst. Evol. Microbiol.">
        <title>The Global Catalogue of Microorganisms (GCM) 10K type strain sequencing project: providing services to taxonomists for standard genome sequencing and annotation.</title>
        <authorList>
            <consortium name="The Broad Institute Genomics Platform"/>
            <consortium name="The Broad Institute Genome Sequencing Center for Infectious Disease"/>
            <person name="Wu L."/>
            <person name="Ma J."/>
        </authorList>
    </citation>
    <scope>NUCLEOTIDE SEQUENCE [LARGE SCALE GENOMIC DNA]</scope>
    <source>
        <strain evidence="3">JCM 17452</strain>
    </source>
</reference>
<dbReference type="EMBL" id="BAABAV010000001">
    <property type="protein sequence ID" value="GAA4268620.1"/>
    <property type="molecule type" value="Genomic_DNA"/>
</dbReference>
<keyword evidence="1" id="KW-0472">Membrane</keyword>